<evidence type="ECO:0000313" key="17">
    <source>
        <dbReference type="EMBL" id="RWS12079.1"/>
    </source>
</evidence>
<feature type="signal peptide" evidence="13">
    <location>
        <begin position="1"/>
        <end position="18"/>
    </location>
</feature>
<reference evidence="16 18" key="1">
    <citation type="journal article" date="2018" name="Gigascience">
        <title>Genomes of trombidid mites reveal novel predicted allergens and laterally-transferred genes associated with secondary metabolism.</title>
        <authorList>
            <person name="Dong X."/>
            <person name="Chaisiri K."/>
            <person name="Xia D."/>
            <person name="Armstrong S.D."/>
            <person name="Fang Y."/>
            <person name="Donnelly M.J."/>
            <person name="Kadowaki T."/>
            <person name="McGarry J.W."/>
            <person name="Darby A.C."/>
            <person name="Makepeace B.L."/>
        </authorList>
    </citation>
    <scope>NUCLEOTIDE SEQUENCE [LARGE SCALE GENOMIC DNA]</scope>
    <source>
        <strain evidence="16">UoL-WK</strain>
    </source>
</reference>
<organism evidence="16 18">
    <name type="scientific">Dinothrombium tinctorium</name>
    <dbReference type="NCBI Taxonomy" id="1965070"/>
    <lineage>
        <taxon>Eukaryota</taxon>
        <taxon>Metazoa</taxon>
        <taxon>Ecdysozoa</taxon>
        <taxon>Arthropoda</taxon>
        <taxon>Chelicerata</taxon>
        <taxon>Arachnida</taxon>
        <taxon>Acari</taxon>
        <taxon>Acariformes</taxon>
        <taxon>Trombidiformes</taxon>
        <taxon>Prostigmata</taxon>
        <taxon>Anystina</taxon>
        <taxon>Parasitengona</taxon>
        <taxon>Trombidioidea</taxon>
        <taxon>Trombidiidae</taxon>
        <taxon>Dinothrombium</taxon>
    </lineage>
</organism>
<evidence type="ECO:0000256" key="2">
    <source>
        <dbReference type="ARBA" id="ARBA00022659"/>
    </source>
</evidence>
<evidence type="ECO:0000256" key="4">
    <source>
        <dbReference type="ARBA" id="ARBA00022729"/>
    </source>
</evidence>
<evidence type="ECO:0000256" key="8">
    <source>
        <dbReference type="ARBA" id="ARBA00022825"/>
    </source>
</evidence>
<dbReference type="Pfam" id="PF00314">
    <property type="entry name" value="Thaumatin"/>
    <property type="match status" value="1"/>
</dbReference>
<keyword evidence="18" id="KW-1185">Reference proteome</keyword>
<dbReference type="SMART" id="SM00020">
    <property type="entry name" value="Tryp_SPc"/>
    <property type="match status" value="1"/>
</dbReference>
<evidence type="ECO:0000256" key="11">
    <source>
        <dbReference type="ARBA" id="ARBA00052079"/>
    </source>
</evidence>
<proteinExistence type="predicted"/>
<dbReference type="Proteomes" id="UP000285301">
    <property type="component" value="Unassembled WGS sequence"/>
</dbReference>
<dbReference type="CDD" id="cd00190">
    <property type="entry name" value="Tryp_SPc"/>
    <property type="match status" value="1"/>
</dbReference>
<feature type="domain" description="Peptidase S1" evidence="14">
    <location>
        <begin position="29"/>
        <end position="269"/>
    </location>
</feature>
<keyword evidence="6" id="KW-0378">Hydrolase</keyword>
<dbReference type="OrthoDB" id="430315at2759"/>
<gene>
    <name evidence="15" type="ORF">B4U79_02094</name>
    <name evidence="17" type="ORF">B4U79_05740</name>
    <name evidence="16" type="ORF">B4U79_13485</name>
</gene>
<dbReference type="Gene3D" id="2.40.10.10">
    <property type="entry name" value="Trypsin-like serine proteases"/>
    <property type="match status" value="2"/>
</dbReference>
<dbReference type="SUPFAM" id="SSF50494">
    <property type="entry name" value="Trypsin-like serine proteases"/>
    <property type="match status" value="1"/>
</dbReference>
<dbReference type="PROSITE" id="PS50240">
    <property type="entry name" value="TRYPSIN_DOM"/>
    <property type="match status" value="1"/>
</dbReference>
<dbReference type="GO" id="GO:0004252">
    <property type="term" value="F:serine-type endopeptidase activity"/>
    <property type="evidence" value="ECO:0007669"/>
    <property type="project" value="InterPro"/>
</dbReference>
<dbReference type="GO" id="GO:0030246">
    <property type="term" value="F:carbohydrate binding"/>
    <property type="evidence" value="ECO:0007669"/>
    <property type="project" value="UniProtKB-KW"/>
</dbReference>
<evidence type="ECO:0000256" key="13">
    <source>
        <dbReference type="SAM" id="SignalP"/>
    </source>
</evidence>
<name>A0A3S3RWW6_9ACAR</name>
<evidence type="ECO:0000256" key="1">
    <source>
        <dbReference type="ARBA" id="ARBA00022536"/>
    </source>
</evidence>
<dbReference type="Pfam" id="PF00089">
    <property type="entry name" value="Trypsin"/>
    <property type="match status" value="1"/>
</dbReference>
<protein>
    <recommendedName>
        <fullName evidence="12">limulus clotting factor C</fullName>
        <ecNumber evidence="12">3.4.21.84</ecNumber>
    </recommendedName>
</protein>
<accession>A0A3S3RWW6</accession>
<keyword evidence="1" id="KW-0245">EGF-like domain</keyword>
<keyword evidence="3" id="KW-0645">Protease</keyword>
<dbReference type="SUPFAM" id="SSF49870">
    <property type="entry name" value="Osmotin, thaumatin-like protein"/>
    <property type="match status" value="1"/>
</dbReference>
<dbReference type="InterPro" id="IPR009003">
    <property type="entry name" value="Peptidase_S1_PA"/>
</dbReference>
<sequence>MIFLLLIFLVFEIVHINGCGYREQINDRIVGGRAARRNEFPWTVALERFDGDEFVHFCGATILSERWLITAAHCLYGRNLKDIRGVLGITELNHKDGSTFITKFSKAYVHQAFSYTTLENDIALLYTEKEIPFSSSINAICLPKHNAEFSGKAIVSGWGVINEPTKDDESESESSEKLKVLEINLYSDYDCRSLLGRKFKDLIMICAGFIKGTADACQGDSGGPLEKVIDKRSYLIGIVSFGEGCGRELLPGIYTEVSYFIPWILKITNIKQDISKGDQSSKKANPSDHHFEVINRCSFTVWMSSLGNWGKSTPANGGFELGRDQRANFTVDKGWVGRFWGRTDCKSGRCSTGDCGKGRAGCQGAGGIPPATLVEMALDVDGVKDTYSISLIDGFNLPMEVKPIANTFRYTSNSNLDCKPAGCYRNINKYCPDELAIKRNKRIVACRSACLRFQSDQFCCRGTFAEQNQCLDEYSSTKYLTPFTEKCPDAKSLIFDNWSKVYSCKSDPVTHYEITFCPVN</sequence>
<dbReference type="FunFam" id="2.40.10.10:FF:000120">
    <property type="entry name" value="Putative serine protease"/>
    <property type="match status" value="1"/>
</dbReference>
<dbReference type="EMBL" id="NCKU01003590">
    <property type="protein sequence ID" value="RWS07242.1"/>
    <property type="molecule type" value="Genomic_DNA"/>
</dbReference>
<keyword evidence="9" id="KW-0130">Cell adhesion</keyword>
<evidence type="ECO:0000256" key="5">
    <source>
        <dbReference type="ARBA" id="ARBA00022734"/>
    </source>
</evidence>
<dbReference type="EC" id="3.4.21.84" evidence="12"/>
<keyword evidence="10" id="KW-1015">Disulfide bond</keyword>
<evidence type="ECO:0000256" key="9">
    <source>
        <dbReference type="ARBA" id="ARBA00022889"/>
    </source>
</evidence>
<dbReference type="PROSITE" id="PS00134">
    <property type="entry name" value="TRYPSIN_HIS"/>
    <property type="match status" value="1"/>
</dbReference>
<evidence type="ECO:0000256" key="7">
    <source>
        <dbReference type="ARBA" id="ARBA00022820"/>
    </source>
</evidence>
<keyword evidence="4 13" id="KW-0732">Signal</keyword>
<keyword evidence="5" id="KW-0430">Lectin</keyword>
<dbReference type="InterPro" id="IPR001314">
    <property type="entry name" value="Peptidase_S1A"/>
</dbReference>
<dbReference type="PANTHER" id="PTHR24252:SF7">
    <property type="entry name" value="HYALIN"/>
    <property type="match status" value="1"/>
</dbReference>
<evidence type="ECO:0000259" key="14">
    <source>
        <dbReference type="PROSITE" id="PS50240"/>
    </source>
</evidence>
<dbReference type="AlphaFoldDB" id="A0A3S3RWW6"/>
<feature type="chain" id="PRO_5033399063" description="limulus clotting factor C" evidence="13">
    <location>
        <begin position="19"/>
        <end position="520"/>
    </location>
</feature>
<dbReference type="EMBL" id="NCKU01001453">
    <property type="protein sequence ID" value="RWS12079.1"/>
    <property type="molecule type" value="Genomic_DNA"/>
</dbReference>
<comment type="catalytic activity">
    <reaction evidence="11">
        <text>Selective cleavage of 103-Arg-|-Ser-104 and 124-Ile-|-Ile-125 bonds in Limulus clotting factor B to form activated factor B. Cleavage of -Pro-Arg-|-Xaa- bonds in synthetic substrates.</text>
        <dbReference type="EC" id="3.4.21.84"/>
    </reaction>
</comment>
<dbReference type="FunFam" id="2.60.110.10:FF:000004">
    <property type="entry name" value="THAUMATIN-LIKE PROTEIN 1"/>
    <property type="match status" value="1"/>
</dbReference>
<dbReference type="InterPro" id="IPR001938">
    <property type="entry name" value="Thaumatin"/>
</dbReference>
<reference evidence="16" key="2">
    <citation type="submission" date="2018-11" db="EMBL/GenBank/DDBJ databases">
        <title>Trombidioid mite genomics.</title>
        <authorList>
            <person name="Dong X."/>
        </authorList>
    </citation>
    <scope>NUCLEOTIDE SEQUENCE</scope>
    <source>
        <strain evidence="16">UoL-WK</strain>
    </source>
</reference>
<keyword evidence="7" id="KW-0353">Hemolymph clotting</keyword>
<dbReference type="STRING" id="1965070.A0A3S3RWW6"/>
<keyword evidence="2" id="KW-0768">Sushi</keyword>
<evidence type="ECO:0000256" key="10">
    <source>
        <dbReference type="ARBA" id="ARBA00023157"/>
    </source>
</evidence>
<comment type="caution">
    <text evidence="16">The sequence shown here is derived from an EMBL/GenBank/DDBJ whole genome shotgun (WGS) entry which is preliminary data.</text>
</comment>
<evidence type="ECO:0000256" key="6">
    <source>
        <dbReference type="ARBA" id="ARBA00022801"/>
    </source>
</evidence>
<dbReference type="GO" id="GO:0006508">
    <property type="term" value="P:proteolysis"/>
    <property type="evidence" value="ECO:0007669"/>
    <property type="project" value="UniProtKB-KW"/>
</dbReference>
<dbReference type="GO" id="GO:0042381">
    <property type="term" value="P:hemolymph coagulation"/>
    <property type="evidence" value="ECO:0007669"/>
    <property type="project" value="UniProtKB-KW"/>
</dbReference>
<dbReference type="Gene3D" id="2.60.110.10">
    <property type="entry name" value="Thaumatin"/>
    <property type="match status" value="1"/>
</dbReference>
<dbReference type="InterPro" id="IPR037176">
    <property type="entry name" value="Osmotin/thaumatin-like_sf"/>
</dbReference>
<dbReference type="InterPro" id="IPR018114">
    <property type="entry name" value="TRYPSIN_HIS"/>
</dbReference>
<evidence type="ECO:0000256" key="12">
    <source>
        <dbReference type="ARBA" id="ARBA00066707"/>
    </source>
</evidence>
<dbReference type="EMBL" id="NCKU01003592">
    <property type="protein sequence ID" value="RWS07233.1"/>
    <property type="molecule type" value="Genomic_DNA"/>
</dbReference>
<dbReference type="GO" id="GO:0007155">
    <property type="term" value="P:cell adhesion"/>
    <property type="evidence" value="ECO:0007669"/>
    <property type="project" value="UniProtKB-KW"/>
</dbReference>
<evidence type="ECO:0000256" key="3">
    <source>
        <dbReference type="ARBA" id="ARBA00022670"/>
    </source>
</evidence>
<dbReference type="PRINTS" id="PR00722">
    <property type="entry name" value="CHYMOTRYPSIN"/>
</dbReference>
<dbReference type="SMART" id="SM00205">
    <property type="entry name" value="THN"/>
    <property type="match status" value="1"/>
</dbReference>
<evidence type="ECO:0000313" key="18">
    <source>
        <dbReference type="Proteomes" id="UP000285301"/>
    </source>
</evidence>
<dbReference type="InterPro" id="IPR043504">
    <property type="entry name" value="Peptidase_S1_PA_chymotrypsin"/>
</dbReference>
<dbReference type="PANTHER" id="PTHR24252">
    <property type="entry name" value="ACROSIN-RELATED"/>
    <property type="match status" value="1"/>
</dbReference>
<dbReference type="PROSITE" id="PS51367">
    <property type="entry name" value="THAUMATIN_2"/>
    <property type="match status" value="1"/>
</dbReference>
<evidence type="ECO:0000313" key="16">
    <source>
        <dbReference type="EMBL" id="RWS07242.1"/>
    </source>
</evidence>
<dbReference type="InterPro" id="IPR001254">
    <property type="entry name" value="Trypsin_dom"/>
</dbReference>
<keyword evidence="8" id="KW-0720">Serine protease</keyword>
<evidence type="ECO:0000313" key="15">
    <source>
        <dbReference type="EMBL" id="RWS07233.1"/>
    </source>
</evidence>